<dbReference type="InterPro" id="IPR001810">
    <property type="entry name" value="F-box_dom"/>
</dbReference>
<gene>
    <name evidence="2" type="ORF">MtrunA17_Chr3g0088931</name>
</gene>
<dbReference type="AlphaFoldDB" id="A0A396ILV7"/>
<dbReference type="Proteomes" id="UP000265566">
    <property type="component" value="Chromosome 3"/>
</dbReference>
<dbReference type="OrthoDB" id="638130at2759"/>
<organism evidence="2 3">
    <name type="scientific">Medicago truncatula</name>
    <name type="common">Barrel medic</name>
    <name type="synonym">Medicago tribuloides</name>
    <dbReference type="NCBI Taxonomy" id="3880"/>
    <lineage>
        <taxon>Eukaryota</taxon>
        <taxon>Viridiplantae</taxon>
        <taxon>Streptophyta</taxon>
        <taxon>Embryophyta</taxon>
        <taxon>Tracheophyta</taxon>
        <taxon>Spermatophyta</taxon>
        <taxon>Magnoliopsida</taxon>
        <taxon>eudicotyledons</taxon>
        <taxon>Gunneridae</taxon>
        <taxon>Pentapetalae</taxon>
        <taxon>rosids</taxon>
        <taxon>fabids</taxon>
        <taxon>Fabales</taxon>
        <taxon>Fabaceae</taxon>
        <taxon>Papilionoideae</taxon>
        <taxon>50 kb inversion clade</taxon>
        <taxon>NPAAA clade</taxon>
        <taxon>Hologalegina</taxon>
        <taxon>IRL clade</taxon>
        <taxon>Trifolieae</taxon>
        <taxon>Medicago</taxon>
    </lineage>
</organism>
<dbReference type="SMART" id="SM00256">
    <property type="entry name" value="FBOX"/>
    <property type="match status" value="1"/>
</dbReference>
<name>A0A396ILV7_MEDTR</name>
<dbReference type="InterPro" id="IPR051304">
    <property type="entry name" value="SCF_F-box_domain"/>
</dbReference>
<comment type="caution">
    <text evidence="2">The sequence shown here is derived from an EMBL/GenBank/DDBJ whole genome shotgun (WGS) entry which is preliminary data.</text>
</comment>
<sequence length="379" mass="43206">MEELDWSALPRELLNLISKGIDNKIDLIRFRSVCSNWRRSSSVSNHHLNLTIKFPLLDFSYILSNPIDTTNTLFFSLSRRSIFLIKPQQHQHQLTLDRPWLLRITQNESGKIKLFLPLMSYHSPSISFYLPHLLDFNNLSVRHLGTDFFVGSEFFFLNKSSFFSNYMYPEKVISVGEKPLAIGILKPCTPQPVLFRCSDECWKQISDISTTFGDICVFRGQIYVVDKRGRTVKIRLDSTVDLVAQHVVGGGDRKLLVESDGELLLVDIYECLRFSIEVFRFHEKEKKWVKLKNLGDRVLFLVNGCSFSASASDLCVSKGNCVIFIDDAFLSLLGTCNVGIVSFIWIKVGFRLCLVILNTSTCSGHLRIGSSKAEYAILH</sequence>
<dbReference type="PANTHER" id="PTHR47123:SF15">
    <property type="entry name" value="F-BOX PROTEIN SKIP23"/>
    <property type="match status" value="1"/>
</dbReference>
<dbReference type="Gramene" id="rna14207">
    <property type="protein sequence ID" value="RHN66260.1"/>
    <property type="gene ID" value="gene14207"/>
</dbReference>
<dbReference type="PANTHER" id="PTHR47123">
    <property type="entry name" value="F-BOX PROTEIN SKIP23"/>
    <property type="match status" value="1"/>
</dbReference>
<accession>A0A396ILV7</accession>
<dbReference type="EMBL" id="PSQE01000003">
    <property type="protein sequence ID" value="RHN66260.1"/>
    <property type="molecule type" value="Genomic_DNA"/>
</dbReference>
<feature type="domain" description="F-box" evidence="1">
    <location>
        <begin position="9"/>
        <end position="50"/>
    </location>
</feature>
<evidence type="ECO:0000313" key="2">
    <source>
        <dbReference type="EMBL" id="RHN66260.1"/>
    </source>
</evidence>
<dbReference type="InterPro" id="IPR005174">
    <property type="entry name" value="KIB1-4_b-propeller"/>
</dbReference>
<proteinExistence type="predicted"/>
<reference evidence="3" key="1">
    <citation type="journal article" date="2018" name="Nat. Plants">
        <title>Whole-genome landscape of Medicago truncatula symbiotic genes.</title>
        <authorList>
            <person name="Pecrix Y."/>
            <person name="Staton S.E."/>
            <person name="Sallet E."/>
            <person name="Lelandais-Briere C."/>
            <person name="Moreau S."/>
            <person name="Carrere S."/>
            <person name="Blein T."/>
            <person name="Jardinaud M.F."/>
            <person name="Latrasse D."/>
            <person name="Zouine M."/>
            <person name="Zahm M."/>
            <person name="Kreplak J."/>
            <person name="Mayjonade B."/>
            <person name="Satge C."/>
            <person name="Perez M."/>
            <person name="Cauet S."/>
            <person name="Marande W."/>
            <person name="Chantry-Darmon C."/>
            <person name="Lopez-Roques C."/>
            <person name="Bouchez O."/>
            <person name="Berard A."/>
            <person name="Debelle F."/>
            <person name="Munos S."/>
            <person name="Bendahmane A."/>
            <person name="Berges H."/>
            <person name="Niebel A."/>
            <person name="Buitink J."/>
            <person name="Frugier F."/>
            <person name="Benhamed M."/>
            <person name="Crespi M."/>
            <person name="Gouzy J."/>
            <person name="Gamas P."/>
        </authorList>
    </citation>
    <scope>NUCLEOTIDE SEQUENCE [LARGE SCALE GENOMIC DNA]</scope>
    <source>
        <strain evidence="3">cv. Jemalong A17</strain>
    </source>
</reference>
<evidence type="ECO:0000259" key="1">
    <source>
        <dbReference type="SMART" id="SM00256"/>
    </source>
</evidence>
<dbReference type="Pfam" id="PF03478">
    <property type="entry name" value="Beta-prop_KIB1-4"/>
    <property type="match status" value="1"/>
</dbReference>
<evidence type="ECO:0000313" key="3">
    <source>
        <dbReference type="Proteomes" id="UP000265566"/>
    </source>
</evidence>
<protein>
    <submittedName>
        <fullName evidence="2">Putative F-box domain-containing protein</fullName>
    </submittedName>
</protein>